<keyword evidence="1" id="KW-0812">Transmembrane</keyword>
<evidence type="ECO:0008006" key="5">
    <source>
        <dbReference type="Google" id="ProtNLM"/>
    </source>
</evidence>
<evidence type="ECO:0000313" key="4">
    <source>
        <dbReference type="Proteomes" id="UP000185944"/>
    </source>
</evidence>
<feature type="transmembrane region" description="Helical" evidence="1">
    <location>
        <begin position="161"/>
        <end position="179"/>
    </location>
</feature>
<comment type="caution">
    <text evidence="3">The sequence shown here is derived from an EMBL/GenBank/DDBJ whole genome shotgun (WGS) entry which is preliminary data.</text>
</comment>
<feature type="chain" id="PRO_5008060428" description="GOLD domain-containing protein" evidence="2">
    <location>
        <begin position="20"/>
        <end position="195"/>
    </location>
</feature>
<gene>
    <name evidence="3" type="ORF">NEDG_01673</name>
</gene>
<evidence type="ECO:0000313" key="3">
    <source>
        <dbReference type="EMBL" id="OAG31260.1"/>
    </source>
</evidence>
<feature type="signal peptide" evidence="2">
    <location>
        <begin position="1"/>
        <end position="19"/>
    </location>
</feature>
<keyword evidence="2" id="KW-0732">Signal</keyword>
<keyword evidence="1" id="KW-0472">Membrane</keyword>
<organism evidence="3 4">
    <name type="scientific">Nematocida displodere</name>
    <dbReference type="NCBI Taxonomy" id="1805483"/>
    <lineage>
        <taxon>Eukaryota</taxon>
        <taxon>Fungi</taxon>
        <taxon>Fungi incertae sedis</taxon>
        <taxon>Microsporidia</taxon>
        <taxon>Nematocida</taxon>
    </lineage>
</organism>
<dbReference type="RefSeq" id="XP_067544981.1">
    <property type="nucleotide sequence ID" value="XM_067689091.1"/>
</dbReference>
<keyword evidence="4" id="KW-1185">Reference proteome</keyword>
<dbReference type="OrthoDB" id="2188144at2759"/>
<keyword evidence="1" id="KW-1133">Transmembrane helix</keyword>
<evidence type="ECO:0000256" key="1">
    <source>
        <dbReference type="SAM" id="Phobius"/>
    </source>
</evidence>
<dbReference type="AlphaFoldDB" id="A0A177EIN3"/>
<accession>A0A177EIN3</accession>
<name>A0A177EIN3_9MICR</name>
<evidence type="ECO:0000256" key="2">
    <source>
        <dbReference type="SAM" id="SignalP"/>
    </source>
</evidence>
<reference evidence="3 4" key="1">
    <citation type="submission" date="2016-02" db="EMBL/GenBank/DDBJ databases">
        <title>Discovery of a natural microsporidian pathogen with a broad tissue tropism in Caenorhabditis elegans.</title>
        <authorList>
            <person name="Luallen R.J."/>
            <person name="Reinke A.W."/>
            <person name="Tong L."/>
            <person name="Botts M.R."/>
            <person name="Felix M.-A."/>
            <person name="Troemel E.R."/>
        </authorList>
    </citation>
    <scope>NUCLEOTIDE SEQUENCE [LARGE SCALE GENOMIC DNA]</scope>
    <source>
        <strain evidence="3 4">JUm2807</strain>
    </source>
</reference>
<protein>
    <recommendedName>
        <fullName evidence="5">GOLD domain-containing protein</fullName>
    </recommendedName>
</protein>
<sequence length="195" mass="22017">MKYSVVVLCSLLALSVVHCFSIQKIIRPKSSCEMFEIIPHGSLGINLDIIIIDGPPLLLTYGFQGAEPEAKNITIEQNFKKTIEAKQAGQFEATLVNKTSSYTTFTVSVYVDKVHEETDDAEMLKKVMDNLRGDLMKIHNDSLKLKNLNVQSFLRAKTTKTVLWCTTLFPLLYVMLSYIRMNVIKGFFSNKSAKI</sequence>
<dbReference type="Proteomes" id="UP000185944">
    <property type="component" value="Unassembled WGS sequence"/>
</dbReference>
<dbReference type="VEuPathDB" id="MicrosporidiaDB:NEDG_01673"/>
<dbReference type="GeneID" id="93648023"/>
<dbReference type="EMBL" id="LTDL01000021">
    <property type="protein sequence ID" value="OAG31260.1"/>
    <property type="molecule type" value="Genomic_DNA"/>
</dbReference>
<proteinExistence type="predicted"/>